<feature type="signal peptide" evidence="3">
    <location>
        <begin position="1"/>
        <end position="26"/>
    </location>
</feature>
<dbReference type="Proteomes" id="UP000612808">
    <property type="component" value="Unassembled WGS sequence"/>
</dbReference>
<name>A0A8J3J6E4_9ACTN</name>
<sequence>MRPPVRCVLVAAALVAAVAVPTAAAAAPTPSPSPDRCDTALYDPTSVLDAADLARLHEDADQLVDDGAEFHLRMYGTLPSGGIAAAEQADEAACPTWYESGSRRSDLLVVAVSVHDRQTGIYYGDNWSSVLDDSWRDIQTRRMNPDFQQSRYADGLDAGLRALHEQLTRTSTTGYGDDPYADPTDSPSDPAATGTGTSGLTSGTGVLCISVAVLVACVVIALVRRSTGGTATSGGGGWGSGSSTYRPYDNGTSFAAFDTASSYDSGSSDSGSGFDSGGGDSGGGFDSGGSTDSGSSGGDGGGSTSW</sequence>
<evidence type="ECO:0000256" key="2">
    <source>
        <dbReference type="SAM" id="Phobius"/>
    </source>
</evidence>
<comment type="caution">
    <text evidence="5">The sequence shown here is derived from an EMBL/GenBank/DDBJ whole genome shotgun (WGS) entry which is preliminary data.</text>
</comment>
<feature type="compositionally biased region" description="Low complexity" evidence="1">
    <location>
        <begin position="261"/>
        <end position="273"/>
    </location>
</feature>
<organism evidence="5 6">
    <name type="scientific">Actinocatenispora rupis</name>
    <dbReference type="NCBI Taxonomy" id="519421"/>
    <lineage>
        <taxon>Bacteria</taxon>
        <taxon>Bacillati</taxon>
        <taxon>Actinomycetota</taxon>
        <taxon>Actinomycetes</taxon>
        <taxon>Micromonosporales</taxon>
        <taxon>Micromonosporaceae</taxon>
        <taxon>Actinocatenispora</taxon>
    </lineage>
</organism>
<feature type="compositionally biased region" description="Gly residues" evidence="1">
    <location>
        <begin position="274"/>
        <end position="287"/>
    </location>
</feature>
<evidence type="ECO:0000313" key="5">
    <source>
        <dbReference type="EMBL" id="GID15660.1"/>
    </source>
</evidence>
<dbReference type="Pfam" id="PF04536">
    <property type="entry name" value="TPM_phosphatase"/>
    <property type="match status" value="1"/>
</dbReference>
<feature type="chain" id="PRO_5035163808" description="TPM domain-containing protein" evidence="3">
    <location>
        <begin position="27"/>
        <end position="306"/>
    </location>
</feature>
<keyword evidence="2" id="KW-1133">Transmembrane helix</keyword>
<keyword evidence="2" id="KW-0812">Transmembrane</keyword>
<reference evidence="5" key="1">
    <citation type="submission" date="2021-01" db="EMBL/GenBank/DDBJ databases">
        <title>Whole genome shotgun sequence of Actinocatenispora rupis NBRC 107355.</title>
        <authorList>
            <person name="Komaki H."/>
            <person name="Tamura T."/>
        </authorList>
    </citation>
    <scope>NUCLEOTIDE SEQUENCE</scope>
    <source>
        <strain evidence="5">NBRC 107355</strain>
    </source>
</reference>
<evidence type="ECO:0000256" key="1">
    <source>
        <dbReference type="SAM" id="MobiDB-lite"/>
    </source>
</evidence>
<dbReference type="Gene3D" id="3.10.310.50">
    <property type="match status" value="1"/>
</dbReference>
<keyword evidence="6" id="KW-1185">Reference proteome</keyword>
<feature type="region of interest" description="Disordered" evidence="1">
    <location>
        <begin position="170"/>
        <end position="197"/>
    </location>
</feature>
<accession>A0A8J3J6E4</accession>
<evidence type="ECO:0000313" key="6">
    <source>
        <dbReference type="Proteomes" id="UP000612808"/>
    </source>
</evidence>
<evidence type="ECO:0000259" key="4">
    <source>
        <dbReference type="Pfam" id="PF04536"/>
    </source>
</evidence>
<proteinExistence type="predicted"/>
<feature type="compositionally biased region" description="Gly residues" evidence="1">
    <location>
        <begin position="295"/>
        <end position="306"/>
    </location>
</feature>
<dbReference type="AlphaFoldDB" id="A0A8J3J6E4"/>
<dbReference type="RefSeq" id="WP_203664055.1">
    <property type="nucleotide sequence ID" value="NZ_BAAAZM010000001.1"/>
</dbReference>
<feature type="region of interest" description="Disordered" evidence="1">
    <location>
        <begin position="259"/>
        <end position="306"/>
    </location>
</feature>
<dbReference type="PANTHER" id="PTHR30373">
    <property type="entry name" value="UPF0603 PROTEIN YGCG"/>
    <property type="match status" value="1"/>
</dbReference>
<dbReference type="InterPro" id="IPR007621">
    <property type="entry name" value="TPM_dom"/>
</dbReference>
<keyword evidence="3" id="KW-0732">Signal</keyword>
<dbReference type="PANTHER" id="PTHR30373:SF2">
    <property type="entry name" value="UPF0603 PROTEIN YGCG"/>
    <property type="match status" value="1"/>
</dbReference>
<dbReference type="EMBL" id="BOMB01000046">
    <property type="protein sequence ID" value="GID15660.1"/>
    <property type="molecule type" value="Genomic_DNA"/>
</dbReference>
<gene>
    <name evidence="5" type="ORF">Aru02nite_65490</name>
</gene>
<evidence type="ECO:0000256" key="3">
    <source>
        <dbReference type="SAM" id="SignalP"/>
    </source>
</evidence>
<protein>
    <recommendedName>
        <fullName evidence="4">TPM domain-containing protein</fullName>
    </recommendedName>
</protein>
<feature type="domain" description="TPM" evidence="4">
    <location>
        <begin position="42"/>
        <end position="165"/>
    </location>
</feature>
<keyword evidence="2" id="KW-0472">Membrane</keyword>
<feature type="transmembrane region" description="Helical" evidence="2">
    <location>
        <begin position="203"/>
        <end position="223"/>
    </location>
</feature>